<dbReference type="AlphaFoldDB" id="A0A9D1UTI2"/>
<evidence type="ECO:0000256" key="9">
    <source>
        <dbReference type="SAM" id="Phobius"/>
    </source>
</evidence>
<feature type="transmembrane region" description="Helical" evidence="9">
    <location>
        <begin position="153"/>
        <end position="175"/>
    </location>
</feature>
<dbReference type="Pfam" id="PF02386">
    <property type="entry name" value="TrkH"/>
    <property type="match status" value="1"/>
</dbReference>
<protein>
    <submittedName>
        <fullName evidence="10">TrkH family potassium uptake protein</fullName>
    </submittedName>
</protein>
<evidence type="ECO:0000256" key="8">
    <source>
        <dbReference type="SAM" id="MobiDB-lite"/>
    </source>
</evidence>
<evidence type="ECO:0000256" key="6">
    <source>
        <dbReference type="ARBA" id="ARBA00023065"/>
    </source>
</evidence>
<evidence type="ECO:0000256" key="4">
    <source>
        <dbReference type="ARBA" id="ARBA00022692"/>
    </source>
</evidence>
<dbReference type="PANTHER" id="PTHR32024:SF1">
    <property type="entry name" value="KTR SYSTEM POTASSIUM UPTAKE PROTEIN B"/>
    <property type="match status" value="1"/>
</dbReference>
<comment type="subcellular location">
    <subcellularLocation>
        <location evidence="1">Cell membrane</location>
        <topology evidence="1">Multi-pass membrane protein</topology>
    </subcellularLocation>
</comment>
<dbReference type="GO" id="GO:0008324">
    <property type="term" value="F:monoatomic cation transmembrane transporter activity"/>
    <property type="evidence" value="ECO:0007669"/>
    <property type="project" value="InterPro"/>
</dbReference>
<keyword evidence="6" id="KW-0406">Ion transport</keyword>
<keyword evidence="5 9" id="KW-1133">Transmembrane helix</keyword>
<evidence type="ECO:0000256" key="5">
    <source>
        <dbReference type="ARBA" id="ARBA00022989"/>
    </source>
</evidence>
<evidence type="ECO:0000313" key="11">
    <source>
        <dbReference type="Proteomes" id="UP000824151"/>
    </source>
</evidence>
<dbReference type="EMBL" id="DXGD01000297">
    <property type="protein sequence ID" value="HIX00074.1"/>
    <property type="molecule type" value="Genomic_DNA"/>
</dbReference>
<feature type="transmembrane region" description="Helical" evidence="9">
    <location>
        <begin position="43"/>
        <end position="63"/>
    </location>
</feature>
<reference evidence="10" key="1">
    <citation type="journal article" date="2021" name="PeerJ">
        <title>Extensive microbial diversity within the chicken gut microbiome revealed by metagenomics and culture.</title>
        <authorList>
            <person name="Gilroy R."/>
            <person name="Ravi A."/>
            <person name="Getino M."/>
            <person name="Pursley I."/>
            <person name="Horton D.L."/>
            <person name="Alikhan N.F."/>
            <person name="Baker D."/>
            <person name="Gharbi K."/>
            <person name="Hall N."/>
            <person name="Watson M."/>
            <person name="Adriaenssens E.M."/>
            <person name="Foster-Nyarko E."/>
            <person name="Jarju S."/>
            <person name="Secka A."/>
            <person name="Antonio M."/>
            <person name="Oren A."/>
            <person name="Chaudhuri R.R."/>
            <person name="La Ragione R."/>
            <person name="Hildebrand F."/>
            <person name="Pallen M.J."/>
        </authorList>
    </citation>
    <scope>NUCLEOTIDE SEQUENCE</scope>
    <source>
        <strain evidence="10">ChiHejej3B27-3195</strain>
    </source>
</reference>
<feature type="transmembrane region" description="Helical" evidence="9">
    <location>
        <begin position="75"/>
        <end position="91"/>
    </location>
</feature>
<name>A0A9D1UTI2_9MICC</name>
<evidence type="ECO:0000313" key="10">
    <source>
        <dbReference type="EMBL" id="HIX00074.1"/>
    </source>
</evidence>
<dbReference type="Proteomes" id="UP000824151">
    <property type="component" value="Unassembled WGS sequence"/>
</dbReference>
<comment type="caution">
    <text evidence="10">The sequence shown here is derived from an EMBL/GenBank/DDBJ whole genome shotgun (WGS) entry which is preliminary data.</text>
</comment>
<dbReference type="GO" id="GO:0030001">
    <property type="term" value="P:metal ion transport"/>
    <property type="evidence" value="ECO:0007669"/>
    <property type="project" value="UniProtKB-ARBA"/>
</dbReference>
<evidence type="ECO:0000256" key="3">
    <source>
        <dbReference type="ARBA" id="ARBA00022475"/>
    </source>
</evidence>
<keyword evidence="2" id="KW-0813">Transport</keyword>
<gene>
    <name evidence="10" type="ORF">H9871_08000</name>
</gene>
<sequence>MIRGFGRDRTGYLRRRPGSPAAGRRGFGRILADFAGSSPPRTALLIFALTIAVFTALLSMPWATAGPGTPQFHDAFFVATSAVSVTGLTPVNTAEHWSLGGQIVILVGIQIGGLGILSVASLLAVSVTRGLGLRTRLIAQEGMTTGRLGEVGSLLRTVVVCSLVVEAVLASILIPRMIAIEGNVVDGLWHGLFYAVSAFNNAGFVIHPDGLADLGYDPVVLWVIMAGVFLGSLGFPVLLMLYRRRTRISQWGLHTRITVEVTLAMLLLGTILYGLMEWNNAETLGALSTGDKLQDSLFASVMMRSGGFSVVDTAAETPETMLVTNALMFVGGGSASTAGGIKVTTFAVILLAVVAEARGHQDLILHGRRIASSTLRVAIAVVALAATLILISTLALTTIAGEDVERPLFESISAFATCGLSSGLTAELPPSGLFVLGALMFAGRVGIITFATALALRQRTQRLRLPESRPVIG</sequence>
<keyword evidence="4 9" id="KW-0812">Transmembrane</keyword>
<keyword evidence="3" id="KW-1003">Cell membrane</keyword>
<feature type="transmembrane region" description="Helical" evidence="9">
    <location>
        <begin position="253"/>
        <end position="275"/>
    </location>
</feature>
<feature type="region of interest" description="Disordered" evidence="8">
    <location>
        <begin position="1"/>
        <end position="22"/>
    </location>
</feature>
<feature type="transmembrane region" description="Helical" evidence="9">
    <location>
        <begin position="103"/>
        <end position="127"/>
    </location>
</feature>
<reference evidence="10" key="2">
    <citation type="submission" date="2021-04" db="EMBL/GenBank/DDBJ databases">
        <authorList>
            <person name="Gilroy R."/>
        </authorList>
    </citation>
    <scope>NUCLEOTIDE SEQUENCE</scope>
    <source>
        <strain evidence="10">ChiHejej3B27-3195</strain>
    </source>
</reference>
<feature type="transmembrane region" description="Helical" evidence="9">
    <location>
        <begin position="219"/>
        <end position="241"/>
    </location>
</feature>
<evidence type="ECO:0000256" key="7">
    <source>
        <dbReference type="ARBA" id="ARBA00023136"/>
    </source>
</evidence>
<accession>A0A9D1UTI2</accession>
<feature type="transmembrane region" description="Helical" evidence="9">
    <location>
        <begin position="433"/>
        <end position="456"/>
    </location>
</feature>
<evidence type="ECO:0000256" key="1">
    <source>
        <dbReference type="ARBA" id="ARBA00004651"/>
    </source>
</evidence>
<dbReference type="PANTHER" id="PTHR32024">
    <property type="entry name" value="TRK SYSTEM POTASSIUM UPTAKE PROTEIN TRKG-RELATED"/>
    <property type="match status" value="1"/>
</dbReference>
<organism evidence="10 11">
    <name type="scientific">Candidatus Nesterenkonia stercoripullorum</name>
    <dbReference type="NCBI Taxonomy" id="2838701"/>
    <lineage>
        <taxon>Bacteria</taxon>
        <taxon>Bacillati</taxon>
        <taxon>Actinomycetota</taxon>
        <taxon>Actinomycetes</taxon>
        <taxon>Micrococcales</taxon>
        <taxon>Micrococcaceae</taxon>
        <taxon>Nesterenkonia</taxon>
    </lineage>
</organism>
<feature type="transmembrane region" description="Helical" evidence="9">
    <location>
        <begin position="326"/>
        <end position="354"/>
    </location>
</feature>
<feature type="transmembrane region" description="Helical" evidence="9">
    <location>
        <begin position="187"/>
        <end position="207"/>
    </location>
</feature>
<feature type="compositionally biased region" description="Basic and acidic residues" evidence="8">
    <location>
        <begin position="1"/>
        <end position="11"/>
    </location>
</feature>
<dbReference type="InterPro" id="IPR003445">
    <property type="entry name" value="Cat_transpt"/>
</dbReference>
<evidence type="ECO:0000256" key="2">
    <source>
        <dbReference type="ARBA" id="ARBA00022448"/>
    </source>
</evidence>
<dbReference type="GO" id="GO:0005886">
    <property type="term" value="C:plasma membrane"/>
    <property type="evidence" value="ECO:0007669"/>
    <property type="project" value="UniProtKB-SubCell"/>
</dbReference>
<keyword evidence="7 9" id="KW-0472">Membrane</keyword>
<proteinExistence type="predicted"/>
<feature type="transmembrane region" description="Helical" evidence="9">
    <location>
        <begin position="375"/>
        <end position="400"/>
    </location>
</feature>